<proteinExistence type="predicted"/>
<protein>
    <recommendedName>
        <fullName evidence="9">C2H2-type domain-containing protein</fullName>
    </recommendedName>
</protein>
<feature type="non-terminal residue" evidence="10">
    <location>
        <position position="54"/>
    </location>
</feature>
<comment type="subcellular location">
    <subcellularLocation>
        <location evidence="1">Nucleus</location>
    </subcellularLocation>
</comment>
<gene>
    <name evidence="10" type="ORF">BD410DRAFT_686230</name>
</gene>
<evidence type="ECO:0000256" key="4">
    <source>
        <dbReference type="ARBA" id="ARBA00022771"/>
    </source>
</evidence>
<feature type="non-terminal residue" evidence="10">
    <location>
        <position position="1"/>
    </location>
</feature>
<evidence type="ECO:0000256" key="6">
    <source>
        <dbReference type="ARBA" id="ARBA00023125"/>
    </source>
</evidence>
<evidence type="ECO:0000256" key="1">
    <source>
        <dbReference type="ARBA" id="ARBA00004123"/>
    </source>
</evidence>
<keyword evidence="7" id="KW-0539">Nucleus</keyword>
<accession>A0A4Y7QM08</accession>
<dbReference type="GO" id="GO:0000978">
    <property type="term" value="F:RNA polymerase II cis-regulatory region sequence-specific DNA binding"/>
    <property type="evidence" value="ECO:0007669"/>
    <property type="project" value="TreeGrafter"/>
</dbReference>
<evidence type="ECO:0000256" key="3">
    <source>
        <dbReference type="ARBA" id="ARBA00022737"/>
    </source>
</evidence>
<reference evidence="10 11" key="1">
    <citation type="submission" date="2018-06" db="EMBL/GenBank/DDBJ databases">
        <title>A transcriptomic atlas of mushroom development highlights an independent origin of complex multicellularity.</title>
        <authorList>
            <consortium name="DOE Joint Genome Institute"/>
            <person name="Krizsan K."/>
            <person name="Almasi E."/>
            <person name="Merenyi Z."/>
            <person name="Sahu N."/>
            <person name="Viragh M."/>
            <person name="Koszo T."/>
            <person name="Mondo S."/>
            <person name="Kiss B."/>
            <person name="Balint B."/>
            <person name="Kues U."/>
            <person name="Barry K."/>
            <person name="Hegedus J.C."/>
            <person name="Henrissat B."/>
            <person name="Johnson J."/>
            <person name="Lipzen A."/>
            <person name="Ohm R."/>
            <person name="Nagy I."/>
            <person name="Pangilinan J."/>
            <person name="Yan J."/>
            <person name="Xiong Y."/>
            <person name="Grigoriev I.V."/>
            <person name="Hibbett D.S."/>
            <person name="Nagy L.G."/>
        </authorList>
    </citation>
    <scope>NUCLEOTIDE SEQUENCE [LARGE SCALE GENOMIC DNA]</scope>
    <source>
        <strain evidence="10 11">SZMC22713</strain>
    </source>
</reference>
<evidence type="ECO:0000313" key="10">
    <source>
        <dbReference type="EMBL" id="TDL28677.1"/>
    </source>
</evidence>
<name>A0A4Y7QM08_9AGAM</name>
<keyword evidence="6" id="KW-0238">DNA-binding</keyword>
<dbReference type="GO" id="GO:0005634">
    <property type="term" value="C:nucleus"/>
    <property type="evidence" value="ECO:0007669"/>
    <property type="project" value="UniProtKB-SubCell"/>
</dbReference>
<keyword evidence="2" id="KW-0479">Metal-binding</keyword>
<evidence type="ECO:0000259" key="9">
    <source>
        <dbReference type="PROSITE" id="PS50157"/>
    </source>
</evidence>
<keyword evidence="4 8" id="KW-0863">Zinc-finger</keyword>
<dbReference type="Proteomes" id="UP000294933">
    <property type="component" value="Unassembled WGS sequence"/>
</dbReference>
<dbReference type="InterPro" id="IPR013087">
    <property type="entry name" value="Znf_C2H2_type"/>
</dbReference>
<keyword evidence="5" id="KW-0862">Zinc</keyword>
<dbReference type="GO" id="GO:0000981">
    <property type="term" value="F:DNA-binding transcription factor activity, RNA polymerase II-specific"/>
    <property type="evidence" value="ECO:0007669"/>
    <property type="project" value="TreeGrafter"/>
</dbReference>
<dbReference type="PANTHER" id="PTHR23235">
    <property type="entry name" value="KRUEPPEL-LIKE TRANSCRIPTION FACTOR"/>
    <property type="match status" value="1"/>
</dbReference>
<evidence type="ECO:0000256" key="7">
    <source>
        <dbReference type="ARBA" id="ARBA00023242"/>
    </source>
</evidence>
<dbReference type="AlphaFoldDB" id="A0A4Y7QM08"/>
<dbReference type="VEuPathDB" id="FungiDB:BD410DRAFT_686230"/>
<evidence type="ECO:0000256" key="8">
    <source>
        <dbReference type="PROSITE-ProRule" id="PRU00042"/>
    </source>
</evidence>
<feature type="domain" description="C2H2-type" evidence="9">
    <location>
        <begin position="8"/>
        <end position="35"/>
    </location>
</feature>
<dbReference type="GO" id="GO:0008270">
    <property type="term" value="F:zinc ion binding"/>
    <property type="evidence" value="ECO:0007669"/>
    <property type="project" value="UniProtKB-KW"/>
</dbReference>
<dbReference type="OrthoDB" id="8922241at2759"/>
<dbReference type="PROSITE" id="PS00028">
    <property type="entry name" value="ZINC_FINGER_C2H2_1"/>
    <property type="match status" value="1"/>
</dbReference>
<keyword evidence="3" id="KW-0677">Repeat</keyword>
<dbReference type="SUPFAM" id="SSF57667">
    <property type="entry name" value="beta-beta-alpha zinc fingers"/>
    <property type="match status" value="1"/>
</dbReference>
<sequence length="54" mass="6583">KASEEKIHKCAYCPKAFYRSHDHRRHERVHTGDRPYACLGCHRSYKRVDARYRH</sequence>
<evidence type="ECO:0000256" key="5">
    <source>
        <dbReference type="ARBA" id="ARBA00022833"/>
    </source>
</evidence>
<dbReference type="PROSITE" id="PS50157">
    <property type="entry name" value="ZINC_FINGER_C2H2_2"/>
    <property type="match status" value="1"/>
</dbReference>
<evidence type="ECO:0000313" key="11">
    <source>
        <dbReference type="Proteomes" id="UP000294933"/>
    </source>
</evidence>
<dbReference type="InterPro" id="IPR036236">
    <property type="entry name" value="Znf_C2H2_sf"/>
</dbReference>
<dbReference type="PANTHER" id="PTHR23235:SF120">
    <property type="entry name" value="KRUPPEL-LIKE FACTOR 15"/>
    <property type="match status" value="1"/>
</dbReference>
<organism evidence="10 11">
    <name type="scientific">Rickenella mellea</name>
    <dbReference type="NCBI Taxonomy" id="50990"/>
    <lineage>
        <taxon>Eukaryota</taxon>
        <taxon>Fungi</taxon>
        <taxon>Dikarya</taxon>
        <taxon>Basidiomycota</taxon>
        <taxon>Agaricomycotina</taxon>
        <taxon>Agaricomycetes</taxon>
        <taxon>Hymenochaetales</taxon>
        <taxon>Rickenellaceae</taxon>
        <taxon>Rickenella</taxon>
    </lineage>
</organism>
<dbReference type="Gene3D" id="3.30.160.60">
    <property type="entry name" value="Classic Zinc Finger"/>
    <property type="match status" value="2"/>
</dbReference>
<evidence type="ECO:0000256" key="2">
    <source>
        <dbReference type="ARBA" id="ARBA00022723"/>
    </source>
</evidence>
<dbReference type="STRING" id="50990.A0A4Y7QM08"/>
<dbReference type="EMBL" id="ML170157">
    <property type="protein sequence ID" value="TDL28677.1"/>
    <property type="molecule type" value="Genomic_DNA"/>
</dbReference>
<keyword evidence="11" id="KW-1185">Reference proteome</keyword>
<dbReference type="FunFam" id="3.30.160.60:FF:000045">
    <property type="entry name" value="ZFP69 zinc finger protein B"/>
    <property type="match status" value="1"/>
</dbReference>